<keyword evidence="3" id="KW-0169">Cobalamin biosynthesis</keyword>
<evidence type="ECO:0000256" key="5">
    <source>
        <dbReference type="ARBA" id="ARBA00022679"/>
    </source>
</evidence>
<dbReference type="EC" id="2.1.1.133" evidence="8"/>
<dbReference type="UniPathway" id="UPA00148"/>
<evidence type="ECO:0000256" key="1">
    <source>
        <dbReference type="ARBA" id="ARBA00004953"/>
    </source>
</evidence>
<reference evidence="8" key="1">
    <citation type="submission" date="2018-08" db="EMBL/GenBank/DDBJ databases">
        <title>A genome reference for cultivated species of the human gut microbiota.</title>
        <authorList>
            <person name="Zou Y."/>
            <person name="Xue W."/>
            <person name="Luo G."/>
        </authorList>
    </citation>
    <scope>NUCLEOTIDE SEQUENCE [LARGE SCALE GENOMIC DNA]</scope>
    <source>
        <strain evidence="8">TF05-5AC</strain>
    </source>
</reference>
<keyword evidence="6" id="KW-0949">S-adenosyl-L-methionine</keyword>
<evidence type="ECO:0000256" key="3">
    <source>
        <dbReference type="ARBA" id="ARBA00022573"/>
    </source>
</evidence>
<dbReference type="InterPro" id="IPR014776">
    <property type="entry name" value="4pyrrole_Mease_sub2"/>
</dbReference>
<keyword evidence="4 8" id="KW-0489">Methyltransferase</keyword>
<dbReference type="EMBL" id="QVLV01000002">
    <property type="protein sequence ID" value="RGE64397.1"/>
    <property type="molecule type" value="Genomic_DNA"/>
</dbReference>
<dbReference type="CDD" id="cd11641">
    <property type="entry name" value="Precorrin-4_C11-MT"/>
    <property type="match status" value="1"/>
</dbReference>
<gene>
    <name evidence="8" type="primary">cobM</name>
    <name evidence="8" type="ORF">DXC51_04910</name>
</gene>
<organism evidence="8 9">
    <name type="scientific">Eisenbergiella massiliensis</name>
    <dbReference type="NCBI Taxonomy" id="1720294"/>
    <lineage>
        <taxon>Bacteria</taxon>
        <taxon>Bacillati</taxon>
        <taxon>Bacillota</taxon>
        <taxon>Clostridia</taxon>
        <taxon>Lachnospirales</taxon>
        <taxon>Lachnospiraceae</taxon>
        <taxon>Eisenbergiella</taxon>
    </lineage>
</organism>
<keyword evidence="5 8" id="KW-0808">Transferase</keyword>
<dbReference type="InterPro" id="IPR014777">
    <property type="entry name" value="4pyrrole_Mease_sub1"/>
</dbReference>
<dbReference type="SUPFAM" id="SSF53790">
    <property type="entry name" value="Tetrapyrrole methylase"/>
    <property type="match status" value="1"/>
</dbReference>
<name>A0A3E3IBG7_9FIRM</name>
<protein>
    <submittedName>
        <fullName evidence="8">Precorrin-4 C(11)-methyltransferase</fullName>
        <ecNumber evidence="8">2.1.1.133</ecNumber>
    </submittedName>
</protein>
<evidence type="ECO:0000313" key="9">
    <source>
        <dbReference type="Proteomes" id="UP000260812"/>
    </source>
</evidence>
<dbReference type="InterPro" id="IPR003043">
    <property type="entry name" value="Uropor_MeTrfase_CS"/>
</dbReference>
<evidence type="ECO:0000256" key="2">
    <source>
        <dbReference type="ARBA" id="ARBA00005879"/>
    </source>
</evidence>
<dbReference type="GO" id="GO:0032259">
    <property type="term" value="P:methylation"/>
    <property type="evidence" value="ECO:0007669"/>
    <property type="project" value="UniProtKB-KW"/>
</dbReference>
<dbReference type="GO" id="GO:0046026">
    <property type="term" value="F:precorrin-4 C11-methyltransferase activity"/>
    <property type="evidence" value="ECO:0007669"/>
    <property type="project" value="UniProtKB-EC"/>
</dbReference>
<dbReference type="PANTHER" id="PTHR45790">
    <property type="entry name" value="SIROHEME SYNTHASE-RELATED"/>
    <property type="match status" value="1"/>
</dbReference>
<dbReference type="InterPro" id="IPR050161">
    <property type="entry name" value="Siro_Cobalamin_biosynth"/>
</dbReference>
<comment type="caution">
    <text evidence="8">The sequence shown here is derived from an EMBL/GenBank/DDBJ whole genome shotgun (WGS) entry which is preliminary data.</text>
</comment>
<dbReference type="InterPro" id="IPR000878">
    <property type="entry name" value="4pyrrol_Mease"/>
</dbReference>
<dbReference type="AlphaFoldDB" id="A0A3E3IBG7"/>
<evidence type="ECO:0000259" key="7">
    <source>
        <dbReference type="Pfam" id="PF00590"/>
    </source>
</evidence>
<dbReference type="PANTHER" id="PTHR45790:SF4">
    <property type="entry name" value="COBALT-PRECORRIN-4 C(11)-METHYLTRANSFERASE"/>
    <property type="match status" value="1"/>
</dbReference>
<accession>A0A3E3IBG7</accession>
<dbReference type="Pfam" id="PF00590">
    <property type="entry name" value="TP_methylase"/>
    <property type="match status" value="1"/>
</dbReference>
<keyword evidence="9" id="KW-1185">Reference proteome</keyword>
<dbReference type="GO" id="GO:0009236">
    <property type="term" value="P:cobalamin biosynthetic process"/>
    <property type="evidence" value="ECO:0007669"/>
    <property type="project" value="UniProtKB-UniPathway"/>
</dbReference>
<dbReference type="Gene3D" id="3.30.950.10">
    <property type="entry name" value="Methyltransferase, Cobalt-precorrin-4 Transmethylase, Domain 2"/>
    <property type="match status" value="1"/>
</dbReference>
<evidence type="ECO:0000313" key="8">
    <source>
        <dbReference type="EMBL" id="RGE64397.1"/>
    </source>
</evidence>
<dbReference type="NCBIfam" id="TIGR01465">
    <property type="entry name" value="cobM_cbiF"/>
    <property type="match status" value="1"/>
</dbReference>
<comment type="similarity">
    <text evidence="2">Belongs to the precorrin methyltransferase family.</text>
</comment>
<dbReference type="Proteomes" id="UP000260812">
    <property type="component" value="Unassembled WGS sequence"/>
</dbReference>
<dbReference type="GeneID" id="97986241"/>
<proteinExistence type="inferred from homology"/>
<dbReference type="RefSeq" id="WP_117543975.1">
    <property type="nucleotide sequence ID" value="NZ_QVLV01000002.1"/>
</dbReference>
<evidence type="ECO:0000256" key="6">
    <source>
        <dbReference type="ARBA" id="ARBA00022691"/>
    </source>
</evidence>
<dbReference type="Gene3D" id="3.40.1010.10">
    <property type="entry name" value="Cobalt-precorrin-4 Transmethylase, Domain 1"/>
    <property type="match status" value="1"/>
</dbReference>
<sequence length="257" mass="27721">MVYFVGAGPGAPDLITVRGQELLKRADIIIYAGSLVNAQLLKAAPACCLIYNSAVMTLEEVVEVMVQGEREGKTIVRLHTGDPSLYGAIREQMDRLEEAGIAFEVCPGVSSFCGAAASLQAEYTLPGVSQTVIITRMEGRTPVPERERLRSLAAHGSTLVLFLSTGLLKQVREELLAGGLSPDTPCAVCYKVTWEDEKILRGTLKQLPELAEAAGVRKTALIVVGEVLGSDYELSRLYAADFSTEFRQAREGEDGNT</sequence>
<dbReference type="InterPro" id="IPR035996">
    <property type="entry name" value="4pyrrol_Methylase_sf"/>
</dbReference>
<dbReference type="InterPro" id="IPR006362">
    <property type="entry name" value="Cbl_synth_CobM/CibF"/>
</dbReference>
<feature type="domain" description="Tetrapyrrole methylase" evidence="7">
    <location>
        <begin position="1"/>
        <end position="207"/>
    </location>
</feature>
<evidence type="ECO:0000256" key="4">
    <source>
        <dbReference type="ARBA" id="ARBA00022603"/>
    </source>
</evidence>
<comment type="pathway">
    <text evidence="1">Cofactor biosynthesis; adenosylcobalamin biosynthesis.</text>
</comment>
<dbReference type="PROSITE" id="PS00839">
    <property type="entry name" value="SUMT_1"/>
    <property type="match status" value="1"/>
</dbReference>